<dbReference type="InterPro" id="IPR027417">
    <property type="entry name" value="P-loop_NTPase"/>
</dbReference>
<dbReference type="PANTHER" id="PTHR11824">
    <property type="entry name" value="VOLTAGE-DEPENDENT CALCIUM CHANNEL BETA SUBUNIT"/>
    <property type="match status" value="1"/>
</dbReference>
<feature type="region of interest" description="Disordered" evidence="5">
    <location>
        <begin position="404"/>
        <end position="459"/>
    </location>
</feature>
<dbReference type="InterPro" id="IPR008145">
    <property type="entry name" value="GK/Ca_channel_bsu"/>
</dbReference>
<feature type="compositionally biased region" description="Low complexity" evidence="5">
    <location>
        <begin position="771"/>
        <end position="787"/>
    </location>
</feature>
<protein>
    <submittedName>
        <fullName evidence="8">Voltage-dependent L-type calcium channel subunit beta-4-like isoform X1</fullName>
    </submittedName>
</protein>
<feature type="region of interest" description="Disordered" evidence="5">
    <location>
        <begin position="767"/>
        <end position="802"/>
    </location>
</feature>
<feature type="compositionally biased region" description="Polar residues" evidence="5">
    <location>
        <begin position="788"/>
        <end position="802"/>
    </location>
</feature>
<dbReference type="InterPro" id="IPR000584">
    <property type="entry name" value="VDCC_L_bsu"/>
</dbReference>
<dbReference type="AlphaFoldDB" id="A0A6P6Y4U4"/>
<feature type="region of interest" description="Disordered" evidence="5">
    <location>
        <begin position="520"/>
        <end position="586"/>
    </location>
</feature>
<dbReference type="PRINTS" id="PR01626">
    <property type="entry name" value="LCACHANNELB"/>
</dbReference>
<keyword evidence="7" id="KW-1185">Reference proteome</keyword>
<organism evidence="7 8">
    <name type="scientific">Dermatophagoides pteronyssinus</name>
    <name type="common">European house dust mite</name>
    <dbReference type="NCBI Taxonomy" id="6956"/>
    <lineage>
        <taxon>Eukaryota</taxon>
        <taxon>Metazoa</taxon>
        <taxon>Ecdysozoa</taxon>
        <taxon>Arthropoda</taxon>
        <taxon>Chelicerata</taxon>
        <taxon>Arachnida</taxon>
        <taxon>Acari</taxon>
        <taxon>Acariformes</taxon>
        <taxon>Sarcoptiformes</taxon>
        <taxon>Astigmata</taxon>
        <taxon>Psoroptidia</taxon>
        <taxon>Analgoidea</taxon>
        <taxon>Pyroglyphidae</taxon>
        <taxon>Dermatophagoidinae</taxon>
        <taxon>Dermatophagoides</taxon>
    </lineage>
</organism>
<evidence type="ECO:0000256" key="4">
    <source>
        <dbReference type="PROSITE-ProRule" id="PRU00192"/>
    </source>
</evidence>
<dbReference type="Pfam" id="PF00625">
    <property type="entry name" value="Guanylate_kin"/>
    <property type="match status" value="1"/>
</dbReference>
<dbReference type="OMA" id="ECHPRND"/>
<dbReference type="Gene3D" id="2.30.30.40">
    <property type="entry name" value="SH3 Domains"/>
    <property type="match status" value="1"/>
</dbReference>
<evidence type="ECO:0000313" key="7">
    <source>
        <dbReference type="Proteomes" id="UP000515146"/>
    </source>
</evidence>
<dbReference type="SUPFAM" id="SSF52540">
    <property type="entry name" value="P-loop containing nucleoside triphosphate hydrolases"/>
    <property type="match status" value="1"/>
</dbReference>
<dbReference type="InParanoid" id="A0A6P6Y4U4"/>
<reference evidence="8" key="1">
    <citation type="submission" date="2025-08" db="UniProtKB">
        <authorList>
            <consortium name="RefSeq"/>
        </authorList>
    </citation>
    <scope>IDENTIFICATION</scope>
    <source>
        <strain evidence="8">Airmid</strain>
    </source>
</reference>
<dbReference type="GO" id="GO:0005891">
    <property type="term" value="C:voltage-gated calcium channel complex"/>
    <property type="evidence" value="ECO:0007669"/>
    <property type="project" value="InterPro"/>
</dbReference>
<dbReference type="CDD" id="cd11863">
    <property type="entry name" value="SH3_CACNB"/>
    <property type="match status" value="1"/>
</dbReference>
<feature type="region of interest" description="Disordered" evidence="5">
    <location>
        <begin position="724"/>
        <end position="755"/>
    </location>
</feature>
<dbReference type="InterPro" id="IPR001452">
    <property type="entry name" value="SH3_domain"/>
</dbReference>
<feature type="compositionally biased region" description="Polar residues" evidence="5">
    <location>
        <begin position="434"/>
        <end position="451"/>
    </location>
</feature>
<evidence type="ECO:0000256" key="2">
    <source>
        <dbReference type="ARBA" id="ARBA00022443"/>
    </source>
</evidence>
<dbReference type="Gene3D" id="3.40.50.300">
    <property type="entry name" value="P-loop containing nucleotide triphosphate hydrolases"/>
    <property type="match status" value="1"/>
</dbReference>
<dbReference type="SMART" id="SM00072">
    <property type="entry name" value="GuKc"/>
    <property type="match status" value="1"/>
</dbReference>
<name>A0A6P6Y4U4_DERPT</name>
<accession>A0A6P6Y4U4</accession>
<dbReference type="OrthoDB" id="6505563at2759"/>
<feature type="region of interest" description="Disordered" evidence="5">
    <location>
        <begin position="145"/>
        <end position="182"/>
    </location>
</feature>
<dbReference type="Proteomes" id="UP000515146">
    <property type="component" value="Unplaced"/>
</dbReference>
<feature type="region of interest" description="Disordered" evidence="5">
    <location>
        <begin position="611"/>
        <end position="631"/>
    </location>
</feature>
<evidence type="ECO:0000313" key="8">
    <source>
        <dbReference type="RefSeq" id="XP_027200295.1"/>
    </source>
</evidence>
<feature type="compositionally biased region" description="Low complexity" evidence="5">
    <location>
        <begin position="522"/>
        <end position="535"/>
    </location>
</feature>
<gene>
    <name evidence="8" type="primary">LOC113794373</name>
</gene>
<comment type="similarity">
    <text evidence="1">Belongs to the calcium channel beta subunit family.</text>
</comment>
<feature type="compositionally biased region" description="Low complexity" evidence="5">
    <location>
        <begin position="568"/>
        <end position="578"/>
    </location>
</feature>
<dbReference type="KEGG" id="dpte:113794373"/>
<evidence type="ECO:0000256" key="5">
    <source>
        <dbReference type="SAM" id="MobiDB-lite"/>
    </source>
</evidence>
<keyword evidence="3" id="KW-0597">Phosphoprotein</keyword>
<dbReference type="SUPFAM" id="SSF50044">
    <property type="entry name" value="SH3-domain"/>
    <property type="match status" value="1"/>
</dbReference>
<feature type="compositionally biased region" description="Polar residues" evidence="5">
    <location>
        <begin position="536"/>
        <end position="555"/>
    </location>
</feature>
<evidence type="ECO:0000256" key="3">
    <source>
        <dbReference type="ARBA" id="ARBA00022553"/>
    </source>
</evidence>
<evidence type="ECO:0000259" key="6">
    <source>
        <dbReference type="PROSITE" id="PS50002"/>
    </source>
</evidence>
<feature type="domain" description="SH3" evidence="6">
    <location>
        <begin position="50"/>
        <end position="119"/>
    </location>
</feature>
<evidence type="ECO:0000256" key="1">
    <source>
        <dbReference type="ARBA" id="ARBA00010836"/>
    </source>
</evidence>
<dbReference type="PROSITE" id="PS50002">
    <property type="entry name" value="SH3"/>
    <property type="match status" value="1"/>
</dbReference>
<sequence>MDWIQTDCNDSNYSFSEPLSDTDYIDEKNLSKREAEKQALIQLEKAQIKPVAFAVRTNVSFDSTIEDTCPAPGYGLSFNANEFLHIKEKYNNDWWIGRVVKEGTRIGFIPSPVKLELLRTQQQSHHHHTHKGRSLLLHRFNSSSKMDEHSRSSGGSTPDDDSRGNKSAVSTPTSRERRKTFFKKAENIPPYDVVPSMRPVVLIGPSLKGYEVTDMMQKALFDFIKHRFESRIIITRVSADISLAKRPLVNSNKKALLDHGRINSRASTISDVQAEIERIFELARTMQLVVLDCDTINHPSQLSKTSLAPINVYLKISSTKVLQRLIKSRGKSQSRSLNVQIVASEKLAQCPSEMFDLVLDDNQLEDVCERLAEYLESYWRATHPPIVASSAKRDTILATNIGKRSMKPVGINKNQTHQQQQQQQQSRENHLIDNVNTHQTNPINIVQQQRYPQDETNRNDNIMNDQILQQSHHSHHHQQQQQQQQQLYGDHAHVMYNNYDQQQQQQLYDYDDDIQDIDRYRQQQQQQRGHQFDQYNPYNSGDPNIGGVSTQIMHSRTSRDYHQHHPHQQQQPHPQSSSRTSYTNSYVNNQTLTNPYYEDEISNTGIGLHHACSSSYPPPPPPPNHQSHHPYNYTSDPYTGIVNDPDNIDPNGSGNNIVLDSHLEKEYRDRSEWLASGVGASNYRRQPIQPLTSQSYTDKSSFHQYYRPYLNYNQGVSYSFDESDYSGISSGGRRPNKSDNNGHHQQQQQQQQLYGSGAYRANTIESISYPSGNNVGGNNRQSSSGNNDTSTASMANYNSYHY</sequence>
<keyword evidence="2 4" id="KW-0728">SH3 domain</keyword>
<proteinExistence type="inferred from homology"/>
<dbReference type="RefSeq" id="XP_027200295.1">
    <property type="nucleotide sequence ID" value="XM_027344494.1"/>
</dbReference>
<dbReference type="GO" id="GO:0005245">
    <property type="term" value="F:voltage-gated calcium channel activity"/>
    <property type="evidence" value="ECO:0007669"/>
    <property type="project" value="InterPro"/>
</dbReference>
<dbReference type="InterPro" id="IPR036028">
    <property type="entry name" value="SH3-like_dom_sf"/>
</dbReference>
<dbReference type="GeneID" id="113794373"/>